<gene>
    <name evidence="6" type="ORF">HUW48_02230</name>
</gene>
<feature type="transmembrane region" description="Helical" evidence="5">
    <location>
        <begin position="182"/>
        <end position="199"/>
    </location>
</feature>
<proteinExistence type="predicted"/>
<dbReference type="GO" id="GO:0005384">
    <property type="term" value="F:manganese ion transmembrane transporter activity"/>
    <property type="evidence" value="ECO:0007669"/>
    <property type="project" value="TreeGrafter"/>
</dbReference>
<feature type="transmembrane region" description="Helical" evidence="5">
    <location>
        <begin position="404"/>
        <end position="426"/>
    </location>
</feature>
<name>A0A7L7L2A3_9BACT</name>
<feature type="transmembrane region" description="Helical" evidence="5">
    <location>
        <begin position="151"/>
        <end position="170"/>
    </location>
</feature>
<feature type="transmembrane region" description="Helical" evidence="5">
    <location>
        <begin position="219"/>
        <end position="237"/>
    </location>
</feature>
<evidence type="ECO:0000256" key="5">
    <source>
        <dbReference type="SAM" id="Phobius"/>
    </source>
</evidence>
<feature type="transmembrane region" description="Helical" evidence="5">
    <location>
        <begin position="42"/>
        <end position="60"/>
    </location>
</feature>
<evidence type="ECO:0000256" key="3">
    <source>
        <dbReference type="ARBA" id="ARBA00022989"/>
    </source>
</evidence>
<feature type="transmembrane region" description="Helical" evidence="5">
    <location>
        <begin position="438"/>
        <end position="461"/>
    </location>
</feature>
<reference evidence="6 7" key="2">
    <citation type="submission" date="2020-08" db="EMBL/GenBank/DDBJ databases">
        <title>Adhaeribacter dokdonensis sp. nov., isolated from the rhizosphere of Elymus tsukushiensis, a plant native to the Dokdo Islands, Republic of Korea.</title>
        <authorList>
            <person name="Ghim S.Y."/>
        </authorList>
    </citation>
    <scope>NUCLEOTIDE SEQUENCE [LARGE SCALE GENOMIC DNA]</scope>
    <source>
        <strain evidence="6 7">KUDC8001</strain>
    </source>
</reference>
<feature type="transmembrane region" description="Helical" evidence="5">
    <location>
        <begin position="278"/>
        <end position="303"/>
    </location>
</feature>
<dbReference type="PANTHER" id="PTHR11706">
    <property type="entry name" value="SOLUTE CARRIER PROTEIN FAMILY 11 MEMBER"/>
    <property type="match status" value="1"/>
</dbReference>
<accession>A0A7L7L2A3</accession>
<feature type="transmembrane region" description="Helical" evidence="5">
    <location>
        <begin position="120"/>
        <end position="145"/>
    </location>
</feature>
<dbReference type="InterPro" id="IPR001046">
    <property type="entry name" value="NRAMP_fam"/>
</dbReference>
<sequence length="466" mass="52079">METLKVENASSEKQPEYQDPYVITTRNIQEPPTTLRGIFRHLGPGFVLSAAIVGSGELIATTALGAQAGFVTFWVIILSCLVKVALQTEWGKHVIHSGETSMTSLNKLPGFKIGKANWSIWLWLFIQLFKLLQVGGIVGGVAITLNMMAPVISIPVWAIGITLITALLIYKGYYKVVEQFSLVMMLFFTFFTLASVFFLQYTPYAISWSDIQEGLQFKLPPSTVAVAIAAFGITGVGGDEIMYYNYWCIEKGYAGFTGPKQNTPEWEKRARGWIKIMYYDALLAMVVYTIVTAAFYILGAAVLHNQGLVPEGYSMVKILSGMYTKTLGPWAEIIFMISAFMVLYSTMFTAAASFTRIFSDAFGQLGWISFADYTTRKKTIAVLAWVFPISWCLLFLFIKLPMSMILLGGFMTSILLLLVVYAAIYFRYRRLPASLKPSLWYDAVFWLSCFTILAIGVYGILQAIKL</sequence>
<comment type="subcellular location">
    <subcellularLocation>
        <location evidence="1">Membrane</location>
        <topology evidence="1">Multi-pass membrane protein</topology>
    </subcellularLocation>
</comment>
<dbReference type="Proteomes" id="UP000514509">
    <property type="component" value="Chromosome"/>
</dbReference>
<feature type="transmembrane region" description="Helical" evidence="5">
    <location>
        <begin position="333"/>
        <end position="358"/>
    </location>
</feature>
<keyword evidence="2 5" id="KW-0812">Transmembrane</keyword>
<evidence type="ECO:0000256" key="2">
    <source>
        <dbReference type="ARBA" id="ARBA00022692"/>
    </source>
</evidence>
<keyword evidence="4 5" id="KW-0472">Membrane</keyword>
<feature type="transmembrane region" description="Helical" evidence="5">
    <location>
        <begin position="66"/>
        <end position="86"/>
    </location>
</feature>
<feature type="transmembrane region" description="Helical" evidence="5">
    <location>
        <begin position="379"/>
        <end position="398"/>
    </location>
</feature>
<evidence type="ECO:0000313" key="7">
    <source>
        <dbReference type="Proteomes" id="UP000514509"/>
    </source>
</evidence>
<organism evidence="6 7">
    <name type="scientific">Adhaeribacter radiodurans</name>
    <dbReference type="NCBI Taxonomy" id="2745197"/>
    <lineage>
        <taxon>Bacteria</taxon>
        <taxon>Pseudomonadati</taxon>
        <taxon>Bacteroidota</taxon>
        <taxon>Cytophagia</taxon>
        <taxon>Cytophagales</taxon>
        <taxon>Hymenobacteraceae</taxon>
        <taxon>Adhaeribacter</taxon>
    </lineage>
</organism>
<dbReference type="GO" id="GO:0015086">
    <property type="term" value="F:cadmium ion transmembrane transporter activity"/>
    <property type="evidence" value="ECO:0007669"/>
    <property type="project" value="TreeGrafter"/>
</dbReference>
<dbReference type="RefSeq" id="WP_182414124.1">
    <property type="nucleotide sequence ID" value="NZ_CP055153.1"/>
</dbReference>
<dbReference type="GO" id="GO:0034755">
    <property type="term" value="P:iron ion transmembrane transport"/>
    <property type="evidence" value="ECO:0007669"/>
    <property type="project" value="TreeGrafter"/>
</dbReference>
<dbReference type="GO" id="GO:0005886">
    <property type="term" value="C:plasma membrane"/>
    <property type="evidence" value="ECO:0007669"/>
    <property type="project" value="TreeGrafter"/>
</dbReference>
<keyword evidence="7" id="KW-1185">Reference proteome</keyword>
<dbReference type="EMBL" id="CP055153">
    <property type="protein sequence ID" value="QMU26922.1"/>
    <property type="molecule type" value="Genomic_DNA"/>
</dbReference>
<keyword evidence="3 5" id="KW-1133">Transmembrane helix</keyword>
<evidence type="ECO:0000256" key="4">
    <source>
        <dbReference type="ARBA" id="ARBA00023136"/>
    </source>
</evidence>
<evidence type="ECO:0000313" key="6">
    <source>
        <dbReference type="EMBL" id="QMU26922.1"/>
    </source>
</evidence>
<dbReference type="NCBIfam" id="NF037982">
    <property type="entry name" value="Nramp_1"/>
    <property type="match status" value="1"/>
</dbReference>
<dbReference type="AlphaFoldDB" id="A0A7L7L2A3"/>
<reference evidence="6 7" key="1">
    <citation type="submission" date="2020-06" db="EMBL/GenBank/DDBJ databases">
        <authorList>
            <person name="Hwang Y.J."/>
        </authorList>
    </citation>
    <scope>NUCLEOTIDE SEQUENCE [LARGE SCALE GENOMIC DNA]</scope>
    <source>
        <strain evidence="6 7">KUDC8001</strain>
    </source>
</reference>
<dbReference type="KEGG" id="add:HUW48_02230"/>
<protein>
    <submittedName>
        <fullName evidence="6">Nramp family divalent metal transporter</fullName>
    </submittedName>
</protein>
<evidence type="ECO:0000256" key="1">
    <source>
        <dbReference type="ARBA" id="ARBA00004141"/>
    </source>
</evidence>
<dbReference type="PANTHER" id="PTHR11706:SF3">
    <property type="entry name" value="METAL ION TRANSPORT PROTEIN"/>
    <property type="match status" value="1"/>
</dbReference>